<dbReference type="PIRSF" id="PIRSF006603">
    <property type="entry name" value="DinF"/>
    <property type="match status" value="1"/>
</dbReference>
<proteinExistence type="predicted"/>
<feature type="transmembrane region" description="Helical" evidence="10">
    <location>
        <begin position="420"/>
        <end position="439"/>
    </location>
</feature>
<feature type="transmembrane region" description="Helical" evidence="10">
    <location>
        <begin position="271"/>
        <end position="294"/>
    </location>
</feature>
<keyword evidence="7" id="KW-0406">Ion transport</keyword>
<evidence type="ECO:0000256" key="7">
    <source>
        <dbReference type="ARBA" id="ARBA00023065"/>
    </source>
</evidence>
<evidence type="ECO:0000256" key="8">
    <source>
        <dbReference type="ARBA" id="ARBA00023136"/>
    </source>
</evidence>
<dbReference type="GO" id="GO:0015297">
    <property type="term" value="F:antiporter activity"/>
    <property type="evidence" value="ECO:0007669"/>
    <property type="project" value="UniProtKB-KW"/>
</dbReference>
<feature type="transmembrane region" description="Helical" evidence="10">
    <location>
        <begin position="51"/>
        <end position="72"/>
    </location>
</feature>
<dbReference type="AlphaFoldDB" id="A0A1M7FAY5"/>
<feature type="transmembrane region" description="Helical" evidence="10">
    <location>
        <begin position="93"/>
        <end position="116"/>
    </location>
</feature>
<accession>A0A1M7FAY5</accession>
<protein>
    <recommendedName>
        <fullName evidence="9">Multidrug-efflux transporter</fullName>
    </recommendedName>
</protein>
<keyword evidence="3" id="KW-0050">Antiport</keyword>
<name>A0A1M7FAY5_9RHOB</name>
<dbReference type="NCBIfam" id="TIGR00797">
    <property type="entry name" value="matE"/>
    <property type="match status" value="1"/>
</dbReference>
<keyword evidence="4" id="KW-1003">Cell membrane</keyword>
<keyword evidence="5 10" id="KW-0812">Transmembrane</keyword>
<feature type="transmembrane region" description="Helical" evidence="10">
    <location>
        <begin position="315"/>
        <end position="335"/>
    </location>
</feature>
<evidence type="ECO:0000256" key="6">
    <source>
        <dbReference type="ARBA" id="ARBA00022989"/>
    </source>
</evidence>
<organism evidence="11 12">
    <name type="scientific">Roseovarius litoreus</name>
    <dbReference type="NCBI Taxonomy" id="1155722"/>
    <lineage>
        <taxon>Bacteria</taxon>
        <taxon>Pseudomonadati</taxon>
        <taxon>Pseudomonadota</taxon>
        <taxon>Alphaproteobacteria</taxon>
        <taxon>Rhodobacterales</taxon>
        <taxon>Roseobacteraceae</taxon>
        <taxon>Roseovarius</taxon>
    </lineage>
</organism>
<dbReference type="EMBL" id="FRCB01000004">
    <property type="protein sequence ID" value="SHM00817.1"/>
    <property type="molecule type" value="Genomic_DNA"/>
</dbReference>
<feature type="transmembrane region" description="Helical" evidence="10">
    <location>
        <begin position="238"/>
        <end position="265"/>
    </location>
</feature>
<keyword evidence="8 10" id="KW-0472">Membrane</keyword>
<feature type="transmembrane region" description="Helical" evidence="10">
    <location>
        <begin position="12"/>
        <end position="31"/>
    </location>
</feature>
<dbReference type="Proteomes" id="UP000322545">
    <property type="component" value="Unassembled WGS sequence"/>
</dbReference>
<dbReference type="PANTHER" id="PTHR43298:SF2">
    <property type="entry name" value="FMN_FAD EXPORTER YEEO-RELATED"/>
    <property type="match status" value="1"/>
</dbReference>
<keyword evidence="2" id="KW-0813">Transport</keyword>
<dbReference type="InterPro" id="IPR048279">
    <property type="entry name" value="MdtK-like"/>
</dbReference>
<evidence type="ECO:0000256" key="10">
    <source>
        <dbReference type="SAM" id="Phobius"/>
    </source>
</evidence>
<feature type="transmembrane region" description="Helical" evidence="10">
    <location>
        <begin position="161"/>
        <end position="183"/>
    </location>
</feature>
<evidence type="ECO:0000256" key="4">
    <source>
        <dbReference type="ARBA" id="ARBA00022475"/>
    </source>
</evidence>
<evidence type="ECO:0000256" key="3">
    <source>
        <dbReference type="ARBA" id="ARBA00022449"/>
    </source>
</evidence>
<dbReference type="InterPro" id="IPR050222">
    <property type="entry name" value="MATE_MdtK"/>
</dbReference>
<feature type="transmembrane region" description="Helical" evidence="10">
    <location>
        <begin position="393"/>
        <end position="414"/>
    </location>
</feature>
<dbReference type="GO" id="GO:0006811">
    <property type="term" value="P:monoatomic ion transport"/>
    <property type="evidence" value="ECO:0007669"/>
    <property type="project" value="UniProtKB-KW"/>
</dbReference>
<evidence type="ECO:0000313" key="12">
    <source>
        <dbReference type="Proteomes" id="UP000322545"/>
    </source>
</evidence>
<evidence type="ECO:0000256" key="2">
    <source>
        <dbReference type="ARBA" id="ARBA00022448"/>
    </source>
</evidence>
<feature type="transmembrane region" description="Helical" evidence="10">
    <location>
        <begin position="128"/>
        <end position="149"/>
    </location>
</feature>
<keyword evidence="6 10" id="KW-1133">Transmembrane helix</keyword>
<dbReference type="RefSeq" id="WP_149779307.1">
    <property type="nucleotide sequence ID" value="NZ_FRCB01000004.1"/>
</dbReference>
<comment type="subcellular location">
    <subcellularLocation>
        <location evidence="1">Cell inner membrane</location>
        <topology evidence="1">Multi-pass membrane protein</topology>
    </subcellularLocation>
</comment>
<evidence type="ECO:0000256" key="5">
    <source>
        <dbReference type="ARBA" id="ARBA00022692"/>
    </source>
</evidence>
<feature type="transmembrane region" description="Helical" evidence="10">
    <location>
        <begin position="355"/>
        <end position="372"/>
    </location>
</feature>
<dbReference type="CDD" id="cd13131">
    <property type="entry name" value="MATE_NorM_like"/>
    <property type="match status" value="1"/>
</dbReference>
<reference evidence="11 12" key="1">
    <citation type="submission" date="2016-11" db="EMBL/GenBank/DDBJ databases">
        <authorList>
            <person name="Varghese N."/>
            <person name="Submissions S."/>
        </authorList>
    </citation>
    <scope>NUCLEOTIDE SEQUENCE [LARGE SCALE GENOMIC DNA]</scope>
    <source>
        <strain evidence="11 12">DSM 28249</strain>
    </source>
</reference>
<evidence type="ECO:0000313" key="11">
    <source>
        <dbReference type="EMBL" id="SHM00817.1"/>
    </source>
</evidence>
<dbReference type="Pfam" id="PF01554">
    <property type="entry name" value="MatE"/>
    <property type="match status" value="2"/>
</dbReference>
<keyword evidence="12" id="KW-1185">Reference proteome</keyword>
<dbReference type="PANTHER" id="PTHR43298">
    <property type="entry name" value="MULTIDRUG RESISTANCE PROTEIN NORM-RELATED"/>
    <property type="match status" value="1"/>
</dbReference>
<evidence type="ECO:0000256" key="1">
    <source>
        <dbReference type="ARBA" id="ARBA00004429"/>
    </source>
</evidence>
<evidence type="ECO:0000256" key="9">
    <source>
        <dbReference type="ARBA" id="ARBA00031636"/>
    </source>
</evidence>
<sequence length="453" mass="47736">MTRAPRYRHHASAIIGLGLPLIGSHVAQFAITLTDAVMLGWYSVEALAAEVLGGTLFFVLFIMGSGFAWAVMPMVASARAAGNETQIRRVTRMGAWASILFGIATLPLMLLARPIFEALGQDPDIAVLAGQYLSIMGWGILPALLVMVLKSYLAALERTQIVLWITLAAVGVNVVVNYALIFGNWGFPELGVRGAAIASLVVNVASLVAMAIYAARAQPDHALFQRIWRPDQEALAQVFRLGWPIGITNLAEVGLFAASSIMMGWLGALPLAAHGIALQVTSVVFMVHLGLSNVATVRAGQAHGRSDAQGLRDGATVVLVMSGLVAAATMVLFLALPEWMMGLFMSPDEPNRATVIEIGVGLLAAAALFQLVDAGQVMALGLLRGVQDTRVPMVMATVSYWLIGVPASYVLGFTLGLGGAGIWLGLAVGLACAALLMLARFWGWSVRGLAGPG</sequence>
<dbReference type="GO" id="GO:0042910">
    <property type="term" value="F:xenobiotic transmembrane transporter activity"/>
    <property type="evidence" value="ECO:0007669"/>
    <property type="project" value="InterPro"/>
</dbReference>
<dbReference type="InterPro" id="IPR002528">
    <property type="entry name" value="MATE_fam"/>
</dbReference>
<dbReference type="GO" id="GO:0005886">
    <property type="term" value="C:plasma membrane"/>
    <property type="evidence" value="ECO:0007669"/>
    <property type="project" value="UniProtKB-SubCell"/>
</dbReference>
<gene>
    <name evidence="11" type="ORF">SAMN05443432_104108</name>
</gene>
<feature type="transmembrane region" description="Helical" evidence="10">
    <location>
        <begin position="195"/>
        <end position="217"/>
    </location>
</feature>